<dbReference type="InterPro" id="IPR017946">
    <property type="entry name" value="PLC-like_Pdiesterase_TIM-brl"/>
</dbReference>
<name>A0A1K1R7G1_9FLAO</name>
<dbReference type="InterPro" id="IPR030395">
    <property type="entry name" value="GP_PDE_dom"/>
</dbReference>
<dbReference type="Proteomes" id="UP000183257">
    <property type="component" value="Unassembled WGS sequence"/>
</dbReference>
<dbReference type="Gene3D" id="3.20.20.190">
    <property type="entry name" value="Phosphatidylinositol (PI) phosphodiesterase"/>
    <property type="match status" value="1"/>
</dbReference>
<dbReference type="GO" id="GO:0006629">
    <property type="term" value="P:lipid metabolic process"/>
    <property type="evidence" value="ECO:0007669"/>
    <property type="project" value="InterPro"/>
</dbReference>
<gene>
    <name evidence="2" type="ORF">SAMN05660313_03344</name>
</gene>
<dbReference type="SUPFAM" id="SSF51695">
    <property type="entry name" value="PLC-like phosphodiesterases"/>
    <property type="match status" value="1"/>
</dbReference>
<protein>
    <submittedName>
        <fullName evidence="2">Glycerophosphoryl diester phosphodiesterase</fullName>
    </submittedName>
</protein>
<dbReference type="OrthoDB" id="384721at2"/>
<organism evidence="2 3">
    <name type="scientific">Cellulophaga fucicola</name>
    <dbReference type="NCBI Taxonomy" id="76595"/>
    <lineage>
        <taxon>Bacteria</taxon>
        <taxon>Pseudomonadati</taxon>
        <taxon>Bacteroidota</taxon>
        <taxon>Flavobacteriia</taxon>
        <taxon>Flavobacteriales</taxon>
        <taxon>Flavobacteriaceae</taxon>
        <taxon>Cellulophaga</taxon>
    </lineage>
</organism>
<dbReference type="EMBL" id="FPIY01000008">
    <property type="protein sequence ID" value="SFW67881.1"/>
    <property type="molecule type" value="Genomic_DNA"/>
</dbReference>
<dbReference type="PANTHER" id="PTHR46211:SF14">
    <property type="entry name" value="GLYCEROPHOSPHODIESTER PHOSPHODIESTERASE"/>
    <property type="match status" value="1"/>
</dbReference>
<proteinExistence type="predicted"/>
<keyword evidence="3" id="KW-1185">Reference proteome</keyword>
<dbReference type="AlphaFoldDB" id="A0A1K1R7G1"/>
<evidence type="ECO:0000313" key="2">
    <source>
        <dbReference type="EMBL" id="SFW67881.1"/>
    </source>
</evidence>
<dbReference type="PANTHER" id="PTHR46211">
    <property type="entry name" value="GLYCEROPHOSPHORYL DIESTER PHOSPHODIESTERASE"/>
    <property type="match status" value="1"/>
</dbReference>
<feature type="domain" description="GP-PDE" evidence="1">
    <location>
        <begin position="43"/>
        <end position="310"/>
    </location>
</feature>
<accession>A0A1K1R7G1</accession>
<dbReference type="STRING" id="76595.SAMN05660313_03344"/>
<dbReference type="RefSeq" id="WP_084639264.1">
    <property type="nucleotide sequence ID" value="NZ_FPIY01000008.1"/>
</dbReference>
<dbReference type="Pfam" id="PF03009">
    <property type="entry name" value="GDPD"/>
    <property type="match status" value="1"/>
</dbReference>
<reference evidence="3" key="1">
    <citation type="submission" date="2016-11" db="EMBL/GenBank/DDBJ databases">
        <authorList>
            <person name="Varghese N."/>
            <person name="Submissions S."/>
        </authorList>
    </citation>
    <scope>NUCLEOTIDE SEQUENCE [LARGE SCALE GENOMIC DNA]</scope>
    <source>
        <strain evidence="3">DSM 24786</strain>
    </source>
</reference>
<evidence type="ECO:0000259" key="1">
    <source>
        <dbReference type="PROSITE" id="PS51704"/>
    </source>
</evidence>
<dbReference type="PROSITE" id="PS51704">
    <property type="entry name" value="GP_PDE"/>
    <property type="match status" value="1"/>
</dbReference>
<dbReference type="PROSITE" id="PS51257">
    <property type="entry name" value="PROKAR_LIPOPROTEIN"/>
    <property type="match status" value="1"/>
</dbReference>
<dbReference type="GO" id="GO:0008081">
    <property type="term" value="F:phosphoric diester hydrolase activity"/>
    <property type="evidence" value="ECO:0007669"/>
    <property type="project" value="InterPro"/>
</dbReference>
<sequence>MKLKLVICSLISIGFIACKQSDKKKEVKEETASVEETVVTYNFDLEGHRGARGLMPENSLPAFKKAIELGVNTIELDLAVTKDKQVLVSHEPYFNPLFCLDSLGQTIAKKDSIALNIYQHTYKQTQKYDCGSMGNINFPEQEKQFVTKPLLLDVIALADSLTAGNAAPIKYNIEIKSLPEGDGIYHPNPKDFSDLVIATIKDKIAVENVVLQSFDFRVLQYLHQNYPEYTIAALVYKDDVETNLKALGFVPQIYSPLHNMLSKEVIAELHSKNMKVIPWTVNNETDMENLLAMGVDGLITDYPNKAIQYRK</sequence>
<evidence type="ECO:0000313" key="3">
    <source>
        <dbReference type="Proteomes" id="UP000183257"/>
    </source>
</evidence>